<keyword evidence="3" id="KW-0227">DNA damage</keyword>
<feature type="domain" description="Chromatin assembly factor 1 p150 subunit acidic region" evidence="8">
    <location>
        <begin position="290"/>
        <end position="366"/>
    </location>
</feature>
<feature type="region of interest" description="Disordered" evidence="7">
    <location>
        <begin position="481"/>
        <end position="507"/>
    </location>
</feature>
<keyword evidence="2" id="KW-0235">DNA replication</keyword>
<evidence type="ECO:0008006" key="13">
    <source>
        <dbReference type="Google" id="ProtNLM"/>
    </source>
</evidence>
<keyword evidence="6" id="KW-0539">Nucleus</keyword>
<evidence type="ECO:0000256" key="2">
    <source>
        <dbReference type="ARBA" id="ARBA00022705"/>
    </source>
</evidence>
<evidence type="ECO:0000256" key="3">
    <source>
        <dbReference type="ARBA" id="ARBA00022763"/>
    </source>
</evidence>
<evidence type="ECO:0000313" key="12">
    <source>
        <dbReference type="Proteomes" id="UP000827092"/>
    </source>
</evidence>
<gene>
    <name evidence="11" type="ORF">JTE90_009913</name>
</gene>
<evidence type="ECO:0000256" key="5">
    <source>
        <dbReference type="ARBA" id="ARBA00023204"/>
    </source>
</evidence>
<evidence type="ECO:0000256" key="4">
    <source>
        <dbReference type="ARBA" id="ARBA00023186"/>
    </source>
</evidence>
<dbReference type="EMBL" id="JAFNEN010000251">
    <property type="protein sequence ID" value="KAG8188039.1"/>
    <property type="molecule type" value="Genomic_DNA"/>
</dbReference>
<dbReference type="GO" id="GO:0033186">
    <property type="term" value="C:CAF-1 complex"/>
    <property type="evidence" value="ECO:0007669"/>
    <property type="project" value="TreeGrafter"/>
</dbReference>
<evidence type="ECO:0000256" key="1">
    <source>
        <dbReference type="ARBA" id="ARBA00004123"/>
    </source>
</evidence>
<feature type="domain" description="Chromatin assembly factor 1 subunit A dimerization" evidence="9">
    <location>
        <begin position="441"/>
        <end position="509"/>
    </location>
</feature>
<sequence length="777" mass="89285">MSASENKATPTPFKTMDIKSALMAAGNRKRKASSPTALKNQPKALKLTCDNNDEELEIISEGKKAVIIGECKENKDLNSLQAIQQINDIATNENILQEKKDENVDEDNNSSQASSDEGSLKASSSELNSTLNDSVNVSQNSELSESVENLNKSGKDLNSSIDTNHVASNCSSTKIKISNQTDARPKKKRKMTPDEAATRSQEREEKQKQRLLKKQELEAQKLAKQKEKEMRQMEKEKERLEKEEERKEKERLKQEKKDQEEKERLQKLKEKDEQKKQKQMLLEMKLEEKKKKEEQRLKREEEMKKAEEEKLKAKLEKEQKEKEKKEKAKAAFMKFFKKDDTNTPSAPQPVEKEGTFKPFQVSDNMVLAHVVQPAAQERFNKCQLDKALQLQDSKELYLEVLKTGSYKDVRQRKRLRNTKTCDADIIIVDKSEQEQLWFTAKLLQFTENVRPPYWGTWRKHSQKISPRNPFAQDDIFDYSVDSDEEWDEGGPGESLSGTENEQESEDDYEVDNEFFVPHGYLSAEEENEEDEEANNDPEKQKALLKMKQQEFESERKKKTTELKPIILGCYFENVPEYQDAGLRSFLSTYSAELLSDTPIPTIFTVKKMLGDAKPSGVDSPSNGTPTSKKLKLFPEEAMPHLIRLLHGNTNSRDTIIKEFQAFWQQHTSSLPQTNPMPQKTETDSNNQEMPSENNFSDSISISKRQLALTVKKISTYGKSPNPSLKKCCWSVNDEFRDKYGLLDLPIPNEWNYITSKDEVEASLFVKKDTASIKVLNP</sequence>
<evidence type="ECO:0000256" key="7">
    <source>
        <dbReference type="SAM" id="MobiDB-lite"/>
    </source>
</evidence>
<feature type="domain" description="Chromatin assembly factor 1 subunit p150 C-terminal" evidence="10">
    <location>
        <begin position="620"/>
        <end position="758"/>
    </location>
</feature>
<keyword evidence="4" id="KW-0143">Chaperone</keyword>
<dbReference type="InterPro" id="IPR022043">
    <property type="entry name" value="CAF1A_DD"/>
</dbReference>
<evidence type="ECO:0000256" key="6">
    <source>
        <dbReference type="ARBA" id="ARBA00023242"/>
    </source>
</evidence>
<feature type="region of interest" description="Disordered" evidence="7">
    <location>
        <begin position="97"/>
        <end position="306"/>
    </location>
</feature>
<name>A0AAV6UV18_9ARAC</name>
<organism evidence="11 12">
    <name type="scientific">Oedothorax gibbosus</name>
    <dbReference type="NCBI Taxonomy" id="931172"/>
    <lineage>
        <taxon>Eukaryota</taxon>
        <taxon>Metazoa</taxon>
        <taxon>Ecdysozoa</taxon>
        <taxon>Arthropoda</taxon>
        <taxon>Chelicerata</taxon>
        <taxon>Arachnida</taxon>
        <taxon>Araneae</taxon>
        <taxon>Araneomorphae</taxon>
        <taxon>Entelegynae</taxon>
        <taxon>Araneoidea</taxon>
        <taxon>Linyphiidae</taxon>
        <taxon>Erigoninae</taxon>
        <taxon>Oedothorax</taxon>
    </lineage>
</organism>
<comment type="subcellular location">
    <subcellularLocation>
        <location evidence="1">Nucleus</location>
    </subcellularLocation>
</comment>
<feature type="region of interest" description="Disordered" evidence="7">
    <location>
        <begin position="668"/>
        <end position="695"/>
    </location>
</feature>
<dbReference type="InterPro" id="IPR021644">
    <property type="entry name" value="CAF-1_p150_acidic"/>
</dbReference>
<dbReference type="Proteomes" id="UP000827092">
    <property type="component" value="Unassembled WGS sequence"/>
</dbReference>
<evidence type="ECO:0000313" key="11">
    <source>
        <dbReference type="EMBL" id="KAG8188039.1"/>
    </source>
</evidence>
<keyword evidence="5" id="KW-0234">DNA repair</keyword>
<feature type="compositionally biased region" description="Basic and acidic residues" evidence="7">
    <location>
        <begin position="191"/>
        <end position="276"/>
    </location>
</feature>
<proteinExistence type="predicted"/>
<dbReference type="GO" id="GO:0005634">
    <property type="term" value="C:nucleus"/>
    <property type="evidence" value="ECO:0007669"/>
    <property type="project" value="UniProtKB-SubCell"/>
</dbReference>
<dbReference type="GO" id="GO:0006281">
    <property type="term" value="P:DNA repair"/>
    <property type="evidence" value="ECO:0007669"/>
    <property type="project" value="UniProtKB-KW"/>
</dbReference>
<evidence type="ECO:0000259" key="9">
    <source>
        <dbReference type="Pfam" id="PF12253"/>
    </source>
</evidence>
<protein>
    <recommendedName>
        <fullName evidence="13">Chromatin assembly factor 1 subunit A</fullName>
    </recommendedName>
</protein>
<dbReference type="GO" id="GO:0006260">
    <property type="term" value="P:DNA replication"/>
    <property type="evidence" value="ECO:0007669"/>
    <property type="project" value="UniProtKB-KW"/>
</dbReference>
<dbReference type="AlphaFoldDB" id="A0AAV6UV18"/>
<feature type="compositionally biased region" description="Acidic residues" evidence="7">
    <location>
        <begin position="481"/>
        <end position="490"/>
    </location>
</feature>
<keyword evidence="12" id="KW-1185">Reference proteome</keyword>
<dbReference type="PANTHER" id="PTHR15272:SF0">
    <property type="entry name" value="CHROMATIN ASSEMBLY FACTOR 1 SUBUNIT A"/>
    <property type="match status" value="1"/>
</dbReference>
<evidence type="ECO:0000259" key="10">
    <source>
        <dbReference type="Pfam" id="PF15539"/>
    </source>
</evidence>
<dbReference type="Pfam" id="PF15539">
    <property type="entry name" value="CAF1-p150_C2"/>
    <property type="match status" value="1"/>
</dbReference>
<dbReference type="PANTHER" id="PTHR15272">
    <property type="entry name" value="CHROMATIN ASSEMBLY FACTOR 1 SUBUNIT A CAF-1 SUBUNIT A"/>
    <property type="match status" value="1"/>
</dbReference>
<feature type="compositionally biased region" description="Basic and acidic residues" evidence="7">
    <location>
        <begin position="284"/>
        <end position="306"/>
    </location>
</feature>
<feature type="compositionally biased region" description="Polar residues" evidence="7">
    <location>
        <begin position="109"/>
        <end position="182"/>
    </location>
</feature>
<dbReference type="Pfam" id="PF12253">
    <property type="entry name" value="CAF1A_dimeriz"/>
    <property type="match status" value="1"/>
</dbReference>
<comment type="caution">
    <text evidence="11">The sequence shown here is derived from an EMBL/GenBank/DDBJ whole genome shotgun (WGS) entry which is preliminary data.</text>
</comment>
<accession>A0AAV6UV18</accession>
<dbReference type="GO" id="GO:0006334">
    <property type="term" value="P:nucleosome assembly"/>
    <property type="evidence" value="ECO:0007669"/>
    <property type="project" value="TreeGrafter"/>
</dbReference>
<reference evidence="11 12" key="1">
    <citation type="journal article" date="2022" name="Nat. Ecol. Evol.">
        <title>A masculinizing supergene underlies an exaggerated male reproductive morph in a spider.</title>
        <authorList>
            <person name="Hendrickx F."/>
            <person name="De Corte Z."/>
            <person name="Sonet G."/>
            <person name="Van Belleghem S.M."/>
            <person name="Kostlbacher S."/>
            <person name="Vangestel C."/>
        </authorList>
    </citation>
    <scope>NUCLEOTIDE SEQUENCE [LARGE SCALE GENOMIC DNA]</scope>
    <source>
        <strain evidence="11">W744_W776</strain>
    </source>
</reference>
<dbReference type="Pfam" id="PF11600">
    <property type="entry name" value="CAF1A_acidic"/>
    <property type="match status" value="1"/>
</dbReference>
<evidence type="ECO:0000259" key="8">
    <source>
        <dbReference type="Pfam" id="PF11600"/>
    </source>
</evidence>
<dbReference type="InterPro" id="IPR029105">
    <property type="entry name" value="CAF1-p150_C2"/>
</dbReference>